<accession>S0DDY5</accession>
<sequence>MKKALLWIIIITTLPLCAACSGTGEEINSLPESHVNTNNTIPSETADDFIDNQGASSTAGFDQDAFMKDIYHIFPYSAVYSQMIDTYLIACGLYLDFDNTYIFSSDMAINYQETIAYFLPYKNHPFVQELSSHVYDPYTDVGLDTIHHLIMYAVSMKEQELGIGNIQSSAFSSDEAFYRFLDQLYTFYVDTKAEAFFKSSEIHQQLEAYIQSAIKTVPVIDYLNMAEEYTGTKNGIFSDSALHYISFLSVYKSPYNATFHSIYANADVYLVSLQSPLGYNGSWDIAQTTETTVHESLHPFINPGVERQQELIQSLSHDKNPGDYVPSHHTWMPWHRMTDEAIVRAVQARIYGAVSQDYEGLAKQILDKETRGGWANLLALYSILENYENNRTQYPQIDSFLPILISQYFKES</sequence>
<evidence type="ECO:0000313" key="1">
    <source>
        <dbReference type="EMBL" id="CCO20999.1"/>
    </source>
</evidence>
<reference evidence="1" key="2">
    <citation type="journal article" date="2013" name="Biotechnol. Biofuels">
        <title>Mining for hemicellulases in the fungus-growing termite Pseudacanthotermes militaris using functional metagenomics.</title>
        <authorList>
            <person name="Bastien G."/>
            <person name="Arnal G."/>
            <person name="Bozonnet S."/>
            <person name="Laguerre S."/>
            <person name="Ferreira F."/>
            <person name="Faure R."/>
            <person name="Henrissat B."/>
            <person name="Lefevre F."/>
            <person name="Robe P."/>
            <person name="Bouchez O."/>
            <person name="Noirot C."/>
            <person name="Dumon C."/>
            <person name="O'Donohue M."/>
        </authorList>
    </citation>
    <scope>NUCLEOTIDE SEQUENCE</scope>
</reference>
<proteinExistence type="predicted"/>
<gene>
    <name evidence="1" type="ORF">BN138_187</name>
</gene>
<dbReference type="EMBL" id="HF548279">
    <property type="protein sequence ID" value="CCO20999.1"/>
    <property type="molecule type" value="Genomic_DNA"/>
</dbReference>
<organism evidence="1">
    <name type="scientific">termite gut metagenome</name>
    <dbReference type="NCBI Taxonomy" id="433724"/>
    <lineage>
        <taxon>unclassified sequences</taxon>
        <taxon>metagenomes</taxon>
        <taxon>organismal metagenomes</taxon>
    </lineage>
</organism>
<dbReference type="Pfam" id="PF16286">
    <property type="entry name" value="DUF4932"/>
    <property type="match status" value="1"/>
</dbReference>
<reference evidence="1" key="1">
    <citation type="submission" date="2012-10" db="EMBL/GenBank/DDBJ databases">
        <authorList>
            <person name="Sandrine L."/>
        </authorList>
    </citation>
    <scope>NUCLEOTIDE SEQUENCE</scope>
</reference>
<name>S0DDY5_9ZZZZ</name>
<evidence type="ECO:0008006" key="2">
    <source>
        <dbReference type="Google" id="ProtNLM"/>
    </source>
</evidence>
<dbReference type="InterPro" id="IPR032560">
    <property type="entry name" value="DUF4932"/>
</dbReference>
<protein>
    <recommendedName>
        <fullName evidence="2">DUF4932 domain-containing protein</fullName>
    </recommendedName>
</protein>
<dbReference type="AlphaFoldDB" id="S0DDY5"/>